<sequence length="100" mass="10788">MGVSQKGGRWAVCERRRAPLKERTEKCAPVNNQLHHPSSSVPSCALCGLSCRCHVLLSELLPEEVSHCAAASQFGAGARRKTVSRLAYHTNANGARTATF</sequence>
<name>A0A7S4GE29_9EUGL</name>
<evidence type="ECO:0000313" key="1">
    <source>
        <dbReference type="EMBL" id="CAE0834121.1"/>
    </source>
</evidence>
<organism evidence="1">
    <name type="scientific">Eutreptiella gymnastica</name>
    <dbReference type="NCBI Taxonomy" id="73025"/>
    <lineage>
        <taxon>Eukaryota</taxon>
        <taxon>Discoba</taxon>
        <taxon>Euglenozoa</taxon>
        <taxon>Euglenida</taxon>
        <taxon>Spirocuta</taxon>
        <taxon>Euglenophyceae</taxon>
        <taxon>Eutreptiales</taxon>
        <taxon>Eutreptiaceae</taxon>
        <taxon>Eutreptiella</taxon>
    </lineage>
</organism>
<accession>A0A7S4GE29</accession>
<dbReference type="EMBL" id="HBJA01132260">
    <property type="protein sequence ID" value="CAE0834121.1"/>
    <property type="molecule type" value="Transcribed_RNA"/>
</dbReference>
<protein>
    <submittedName>
        <fullName evidence="1">Uncharacterized protein</fullName>
    </submittedName>
</protein>
<proteinExistence type="predicted"/>
<gene>
    <name evidence="1" type="ORF">EGYM00163_LOCUS45421</name>
</gene>
<reference evidence="1" key="1">
    <citation type="submission" date="2021-01" db="EMBL/GenBank/DDBJ databases">
        <authorList>
            <person name="Corre E."/>
            <person name="Pelletier E."/>
            <person name="Niang G."/>
            <person name="Scheremetjew M."/>
            <person name="Finn R."/>
            <person name="Kale V."/>
            <person name="Holt S."/>
            <person name="Cochrane G."/>
            <person name="Meng A."/>
            <person name="Brown T."/>
            <person name="Cohen L."/>
        </authorList>
    </citation>
    <scope>NUCLEOTIDE SEQUENCE</scope>
    <source>
        <strain evidence="1">CCMP1594</strain>
    </source>
</reference>
<dbReference type="AlphaFoldDB" id="A0A7S4GE29"/>